<dbReference type="PANTHER" id="PTHR36365">
    <property type="entry name" value="OS05G0500400 PROTEIN"/>
    <property type="match status" value="1"/>
</dbReference>
<gene>
    <name evidence="3" type="ORF">Bathy09g04080</name>
</gene>
<dbReference type="PANTHER" id="PTHR36365:SF1">
    <property type="entry name" value="OS05G0500400 PROTEIN"/>
    <property type="match status" value="1"/>
</dbReference>
<keyword evidence="4" id="KW-1185">Reference proteome</keyword>
<feature type="compositionally biased region" description="Low complexity" evidence="1">
    <location>
        <begin position="1"/>
        <end position="16"/>
    </location>
</feature>
<feature type="domain" description="DUF1995" evidence="2">
    <location>
        <begin position="64"/>
        <end position="312"/>
    </location>
</feature>
<dbReference type="EMBL" id="FO082270">
    <property type="protein sequence ID" value="CCO66746.1"/>
    <property type="molecule type" value="Genomic_DNA"/>
</dbReference>
<feature type="region of interest" description="Disordered" evidence="1">
    <location>
        <begin position="1"/>
        <end position="45"/>
    </location>
</feature>
<evidence type="ECO:0000313" key="4">
    <source>
        <dbReference type="Proteomes" id="UP000198341"/>
    </source>
</evidence>
<organism evidence="3 4">
    <name type="scientific">Bathycoccus prasinos</name>
    <dbReference type="NCBI Taxonomy" id="41875"/>
    <lineage>
        <taxon>Eukaryota</taxon>
        <taxon>Viridiplantae</taxon>
        <taxon>Chlorophyta</taxon>
        <taxon>Mamiellophyceae</taxon>
        <taxon>Mamiellales</taxon>
        <taxon>Bathycoccaceae</taxon>
        <taxon>Bathycoccus</taxon>
    </lineage>
</organism>
<evidence type="ECO:0000259" key="2">
    <source>
        <dbReference type="Pfam" id="PF09353"/>
    </source>
</evidence>
<dbReference type="OrthoDB" id="515480at2759"/>
<accession>K8FF14</accession>
<dbReference type="Proteomes" id="UP000198341">
    <property type="component" value="Chromosome 9"/>
</dbReference>
<dbReference type="eggNOG" id="ENOG502QPSS">
    <property type="taxonomic scope" value="Eukaryota"/>
</dbReference>
<sequence length="351" mass="38143">MIASSSSAAAAALSSSSHHHHHHHKQRIIQNFKRKTTTKTTTNRRRATTTTKAIMGDQGIYNPPESKEEAFQQCATAIERLVNASQKKSSSNKKRAMRKQVSKRGQFLCAELPVMDDGALSTSEMALSLVFDEENTSVVYADEEAARKSAEKNGKVETFSLAEALEVEADFIASEKTGAVYLVGFGEDEVEQAVKLTKKINPSRAIVLVNAEWMHAGDGGDIYKSEIIASGKDVDSISETEKFKNQFAVVYSYLPLAIENKVFGQNAGGAIFKCVLGGAPSGTPWRILITDKDGKFSQVGAMQRRPEGEDIQNTFYNAYAATSQVNKGVGAIKSTFDKFKENLPNPFGGGG</sequence>
<proteinExistence type="predicted"/>
<reference evidence="3 4" key="1">
    <citation type="submission" date="2011-10" db="EMBL/GenBank/DDBJ databases">
        <authorList>
            <person name="Genoscope - CEA"/>
        </authorList>
    </citation>
    <scope>NUCLEOTIDE SEQUENCE [LARGE SCALE GENOMIC DNA]</scope>
    <source>
        <strain evidence="3 4">RCC 1105</strain>
    </source>
</reference>
<feature type="compositionally biased region" description="Basic residues" evidence="1">
    <location>
        <begin position="17"/>
        <end position="45"/>
    </location>
</feature>
<dbReference type="GO" id="GO:0009507">
    <property type="term" value="C:chloroplast"/>
    <property type="evidence" value="ECO:0007669"/>
    <property type="project" value="TreeGrafter"/>
</dbReference>
<dbReference type="InterPro" id="IPR018962">
    <property type="entry name" value="DUF1995"/>
</dbReference>
<protein>
    <recommendedName>
        <fullName evidence="2">DUF1995 domain-containing protein</fullName>
    </recommendedName>
</protein>
<dbReference type="AlphaFoldDB" id="K8FF14"/>
<dbReference type="KEGG" id="bpg:Bathy09g04080"/>
<dbReference type="Pfam" id="PF09353">
    <property type="entry name" value="DUF1995"/>
    <property type="match status" value="1"/>
</dbReference>
<evidence type="ECO:0000256" key="1">
    <source>
        <dbReference type="SAM" id="MobiDB-lite"/>
    </source>
</evidence>
<name>K8FF14_9CHLO</name>
<dbReference type="RefSeq" id="XP_007511186.1">
    <property type="nucleotide sequence ID" value="XM_007511124.1"/>
</dbReference>
<evidence type="ECO:0000313" key="3">
    <source>
        <dbReference type="EMBL" id="CCO66746.1"/>
    </source>
</evidence>
<dbReference type="GeneID" id="19013915"/>
<dbReference type="STRING" id="41875.K8FF14"/>